<organism evidence="1 2">
    <name type="scientific">Nesidiocoris tenuis</name>
    <dbReference type="NCBI Taxonomy" id="355587"/>
    <lineage>
        <taxon>Eukaryota</taxon>
        <taxon>Metazoa</taxon>
        <taxon>Ecdysozoa</taxon>
        <taxon>Arthropoda</taxon>
        <taxon>Hexapoda</taxon>
        <taxon>Insecta</taxon>
        <taxon>Pterygota</taxon>
        <taxon>Neoptera</taxon>
        <taxon>Paraneoptera</taxon>
        <taxon>Hemiptera</taxon>
        <taxon>Heteroptera</taxon>
        <taxon>Panheteroptera</taxon>
        <taxon>Cimicomorpha</taxon>
        <taxon>Miridae</taxon>
        <taxon>Dicyphina</taxon>
        <taxon>Nesidiocoris</taxon>
    </lineage>
</organism>
<keyword evidence="2" id="KW-1185">Reference proteome</keyword>
<sequence>MCKVLHLLSHYHQSHQNPGRETKIGKRFDSRTGIYKNQCCANNTVDSMHWQHHSYQLLMSSAAFFAARASCLLNLPSSKALCSSCCRCETTPDDSFLPRLPCNLDVRNAQVRGCPFLSPRVFSTAHIQGHIRIAIRLCHRSNVMQCYSVGT</sequence>
<dbReference type="Proteomes" id="UP000479000">
    <property type="component" value="Unassembled WGS sequence"/>
</dbReference>
<protein>
    <submittedName>
        <fullName evidence="1">Uncharacterized protein</fullName>
    </submittedName>
</protein>
<accession>A0A6H5H383</accession>
<dbReference type="EMBL" id="CADCXU010023023">
    <property type="protein sequence ID" value="CAB0010385.1"/>
    <property type="molecule type" value="Genomic_DNA"/>
</dbReference>
<name>A0A6H5H383_9HEMI</name>
<gene>
    <name evidence="1" type="ORF">NTEN_LOCUS15430</name>
</gene>
<reference evidence="1 2" key="1">
    <citation type="submission" date="2020-02" db="EMBL/GenBank/DDBJ databases">
        <authorList>
            <person name="Ferguson B K."/>
        </authorList>
    </citation>
    <scope>NUCLEOTIDE SEQUENCE [LARGE SCALE GENOMIC DNA]</scope>
</reference>
<evidence type="ECO:0000313" key="2">
    <source>
        <dbReference type="Proteomes" id="UP000479000"/>
    </source>
</evidence>
<dbReference type="AlphaFoldDB" id="A0A6H5H383"/>
<proteinExistence type="predicted"/>
<evidence type="ECO:0000313" key="1">
    <source>
        <dbReference type="EMBL" id="CAB0010385.1"/>
    </source>
</evidence>